<proteinExistence type="predicted"/>
<feature type="modified residue" description="4-aspartylphosphate" evidence="9">
    <location>
        <position position="2201"/>
    </location>
</feature>
<dbReference type="SUPFAM" id="SSF56112">
    <property type="entry name" value="Protein kinase-like (PK-like)"/>
    <property type="match status" value="2"/>
</dbReference>
<keyword evidence="16" id="KW-1185">Reference proteome</keyword>
<dbReference type="SMART" id="SM00388">
    <property type="entry name" value="HisKA"/>
    <property type="match status" value="1"/>
</dbReference>
<evidence type="ECO:0000259" key="12">
    <source>
        <dbReference type="PROSITE" id="PS50011"/>
    </source>
</evidence>
<dbReference type="PANTHER" id="PTHR45339:SF5">
    <property type="entry name" value="HISTIDINE KINASE"/>
    <property type="match status" value="1"/>
</dbReference>
<evidence type="ECO:0000256" key="3">
    <source>
        <dbReference type="ARBA" id="ARBA00022553"/>
    </source>
</evidence>
<dbReference type="InterPro" id="IPR036890">
    <property type="entry name" value="HATPase_C_sf"/>
</dbReference>
<dbReference type="InterPro" id="IPR003594">
    <property type="entry name" value="HATPase_dom"/>
</dbReference>
<dbReference type="GO" id="GO:0005524">
    <property type="term" value="F:ATP binding"/>
    <property type="evidence" value="ECO:0007669"/>
    <property type="project" value="UniProtKB-UniRule"/>
</dbReference>
<evidence type="ECO:0000256" key="6">
    <source>
        <dbReference type="ARBA" id="ARBA00022777"/>
    </source>
</evidence>
<dbReference type="InterPro" id="IPR008271">
    <property type="entry name" value="Ser/Thr_kinase_AS"/>
</dbReference>
<dbReference type="Pfam" id="PF13191">
    <property type="entry name" value="AAA_16"/>
    <property type="match status" value="1"/>
</dbReference>
<feature type="region of interest" description="Disordered" evidence="11">
    <location>
        <begin position="2274"/>
        <end position="2297"/>
    </location>
</feature>
<feature type="domain" description="Histidine kinase" evidence="13">
    <location>
        <begin position="1751"/>
        <end position="1977"/>
    </location>
</feature>
<dbReference type="Pfam" id="PF01590">
    <property type="entry name" value="GAF"/>
    <property type="match status" value="1"/>
</dbReference>
<dbReference type="SUPFAM" id="SSF55048">
    <property type="entry name" value="Probable ACP-binding domain of malonyl-CoA ACP transacylase"/>
    <property type="match status" value="1"/>
</dbReference>
<dbReference type="Gene3D" id="3.30.70.250">
    <property type="entry name" value="Malonyl-CoA ACP transacylase, ACP-binding"/>
    <property type="match status" value="1"/>
</dbReference>
<dbReference type="Pfam" id="PF00072">
    <property type="entry name" value="Response_reg"/>
    <property type="match status" value="1"/>
</dbReference>
<feature type="region of interest" description="Disordered" evidence="11">
    <location>
        <begin position="1535"/>
        <end position="1557"/>
    </location>
</feature>
<evidence type="ECO:0000256" key="10">
    <source>
        <dbReference type="PROSITE-ProRule" id="PRU10141"/>
    </source>
</evidence>
<dbReference type="InterPro" id="IPR005467">
    <property type="entry name" value="His_kinase_dom"/>
</dbReference>
<dbReference type="Gene3D" id="1.10.287.130">
    <property type="match status" value="1"/>
</dbReference>
<dbReference type="EC" id="2.7.13.3" evidence="2"/>
<feature type="domain" description="Response regulatory" evidence="14">
    <location>
        <begin position="1995"/>
        <end position="2110"/>
    </location>
</feature>
<dbReference type="SMART" id="SM00065">
    <property type="entry name" value="GAF"/>
    <property type="match status" value="1"/>
</dbReference>
<feature type="compositionally biased region" description="Polar residues" evidence="11">
    <location>
        <begin position="1505"/>
        <end position="1514"/>
    </location>
</feature>
<keyword evidence="5 10" id="KW-0547">Nucleotide-binding</keyword>
<dbReference type="InterPro" id="IPR041664">
    <property type="entry name" value="AAA_16"/>
</dbReference>
<dbReference type="InterPro" id="IPR036097">
    <property type="entry name" value="HisK_dim/P_sf"/>
</dbReference>
<reference evidence="15 16" key="3">
    <citation type="journal article" date="2015" name="Genome Announc.">
        <title>Draft Genome Sequence of the Archiascomycetous Yeast Saitoella complicata.</title>
        <authorList>
            <person name="Yamauchi K."/>
            <person name="Kondo S."/>
            <person name="Hamamoto M."/>
            <person name="Takahashi Y."/>
            <person name="Ogura Y."/>
            <person name="Hayashi T."/>
            <person name="Nishida H."/>
        </authorList>
    </citation>
    <scope>NUCLEOTIDE SEQUENCE [LARGE SCALE GENOMIC DNA]</scope>
    <source>
        <strain evidence="15 16">NRRL Y-17804</strain>
    </source>
</reference>
<evidence type="ECO:0000313" key="16">
    <source>
        <dbReference type="Proteomes" id="UP000033140"/>
    </source>
</evidence>
<dbReference type="SUPFAM" id="SSF52172">
    <property type="entry name" value="CheY-like"/>
    <property type="match status" value="2"/>
</dbReference>
<dbReference type="SMART" id="SM00448">
    <property type="entry name" value="REC"/>
    <property type="match status" value="1"/>
</dbReference>
<evidence type="ECO:0000256" key="4">
    <source>
        <dbReference type="ARBA" id="ARBA00022679"/>
    </source>
</evidence>
<evidence type="ECO:0000256" key="5">
    <source>
        <dbReference type="ARBA" id="ARBA00022741"/>
    </source>
</evidence>
<accession>A0A0E9NL17</accession>
<dbReference type="InterPro" id="IPR011006">
    <property type="entry name" value="CheY-like_superfamily"/>
</dbReference>
<feature type="region of interest" description="Disordered" evidence="11">
    <location>
        <begin position="2415"/>
        <end position="2457"/>
    </location>
</feature>
<dbReference type="Gene3D" id="3.30.200.20">
    <property type="entry name" value="Phosphorylase Kinase, domain 1"/>
    <property type="match status" value="1"/>
</dbReference>
<gene>
    <name evidence="15" type="ORF">G7K_4701-t1</name>
</gene>
<dbReference type="PROSITE" id="PS00107">
    <property type="entry name" value="PROTEIN_KINASE_ATP"/>
    <property type="match status" value="1"/>
</dbReference>
<keyword evidence="4" id="KW-0808">Transferase</keyword>
<dbReference type="PROSITE" id="PS50110">
    <property type="entry name" value="RESPONSE_REGULATORY"/>
    <property type="match status" value="2"/>
</dbReference>
<dbReference type="Gene3D" id="3.40.366.10">
    <property type="entry name" value="Malonyl-Coenzyme A Acyl Carrier Protein, domain 2"/>
    <property type="match status" value="1"/>
</dbReference>
<dbReference type="Gene3D" id="1.10.510.10">
    <property type="entry name" value="Transferase(Phosphotransferase) domain 1"/>
    <property type="match status" value="2"/>
</dbReference>
<evidence type="ECO:0000256" key="8">
    <source>
        <dbReference type="ARBA" id="ARBA00023012"/>
    </source>
</evidence>
<dbReference type="STRING" id="698492.A0A0E9NL17"/>
<feature type="region of interest" description="Disordered" evidence="11">
    <location>
        <begin position="1459"/>
        <end position="1517"/>
    </location>
</feature>
<protein>
    <recommendedName>
        <fullName evidence="2">histidine kinase</fullName>
        <ecNumber evidence="2">2.7.13.3</ecNumber>
    </recommendedName>
</protein>
<dbReference type="Gene3D" id="3.30.565.10">
    <property type="entry name" value="Histidine kinase-like ATPase, C-terminal domain"/>
    <property type="match status" value="1"/>
</dbReference>
<keyword evidence="8" id="KW-0902">Two-component regulatory system</keyword>
<dbReference type="InterPro" id="IPR014043">
    <property type="entry name" value="Acyl_transferase_dom"/>
</dbReference>
<dbReference type="Pfam" id="PF00069">
    <property type="entry name" value="Pkinase"/>
    <property type="match status" value="2"/>
</dbReference>
<evidence type="ECO:0000256" key="2">
    <source>
        <dbReference type="ARBA" id="ARBA00012438"/>
    </source>
</evidence>
<organism evidence="15 16">
    <name type="scientific">Saitoella complicata (strain BCRC 22490 / CBS 7301 / JCM 7358 / NBRC 10748 / NRRL Y-17804)</name>
    <dbReference type="NCBI Taxonomy" id="698492"/>
    <lineage>
        <taxon>Eukaryota</taxon>
        <taxon>Fungi</taxon>
        <taxon>Dikarya</taxon>
        <taxon>Ascomycota</taxon>
        <taxon>Taphrinomycotina</taxon>
        <taxon>Taphrinomycotina incertae sedis</taxon>
        <taxon>Saitoella</taxon>
    </lineage>
</organism>
<comment type="caution">
    <text evidence="9">Lacks conserved residue(s) required for the propagation of feature annotation.</text>
</comment>
<dbReference type="InterPro" id="IPR027417">
    <property type="entry name" value="P-loop_NTPase"/>
</dbReference>
<dbReference type="SUPFAM" id="SSF55874">
    <property type="entry name" value="ATPase domain of HSP90 chaperone/DNA topoisomerase II/histidine kinase"/>
    <property type="match status" value="1"/>
</dbReference>
<dbReference type="Gene3D" id="3.40.50.2300">
    <property type="match status" value="2"/>
</dbReference>
<feature type="compositionally biased region" description="Polar residues" evidence="11">
    <location>
        <begin position="1476"/>
        <end position="1488"/>
    </location>
</feature>
<dbReference type="CDD" id="cd00082">
    <property type="entry name" value="HisKA"/>
    <property type="match status" value="1"/>
</dbReference>
<feature type="domain" description="Response regulatory" evidence="14">
    <location>
        <begin position="2147"/>
        <end position="2270"/>
    </location>
</feature>
<dbReference type="Pfam" id="PF02518">
    <property type="entry name" value="HATPase_c"/>
    <property type="match status" value="1"/>
</dbReference>
<evidence type="ECO:0000256" key="7">
    <source>
        <dbReference type="ARBA" id="ARBA00022840"/>
    </source>
</evidence>
<evidence type="ECO:0000259" key="14">
    <source>
        <dbReference type="PROSITE" id="PS50110"/>
    </source>
</evidence>
<feature type="compositionally biased region" description="Basic and acidic residues" evidence="11">
    <location>
        <begin position="2287"/>
        <end position="2297"/>
    </location>
</feature>
<dbReference type="CDD" id="cd17546">
    <property type="entry name" value="REC_hyHK_CKI1_RcsC-like"/>
    <property type="match status" value="1"/>
</dbReference>
<dbReference type="PROSITE" id="PS00108">
    <property type="entry name" value="PROTEIN_KINASE_ST"/>
    <property type="match status" value="1"/>
</dbReference>
<dbReference type="GO" id="GO:0000155">
    <property type="term" value="F:phosphorelay sensor kinase activity"/>
    <property type="evidence" value="ECO:0007669"/>
    <property type="project" value="InterPro"/>
</dbReference>
<dbReference type="SMART" id="SM00387">
    <property type="entry name" value="HATPase_c"/>
    <property type="match status" value="1"/>
</dbReference>
<dbReference type="InterPro" id="IPR016036">
    <property type="entry name" value="Malonyl_transacylase_ACP-bd"/>
</dbReference>
<dbReference type="InterPro" id="IPR011009">
    <property type="entry name" value="Kinase-like_dom_sf"/>
</dbReference>
<feature type="domain" description="Protein kinase" evidence="12">
    <location>
        <begin position="2573"/>
        <end position="2899"/>
    </location>
</feature>
<dbReference type="InterPro" id="IPR000719">
    <property type="entry name" value="Prot_kinase_dom"/>
</dbReference>
<dbReference type="InterPro" id="IPR003661">
    <property type="entry name" value="HisK_dim/P_dom"/>
</dbReference>
<dbReference type="SMART" id="SM00220">
    <property type="entry name" value="S_TKc"/>
    <property type="match status" value="1"/>
</dbReference>
<name>A0A0E9NL17_SAICN</name>
<evidence type="ECO:0000256" key="11">
    <source>
        <dbReference type="SAM" id="MobiDB-lite"/>
    </source>
</evidence>
<dbReference type="CDD" id="cd16922">
    <property type="entry name" value="HATPase_EvgS-ArcB-TorS-like"/>
    <property type="match status" value="1"/>
</dbReference>
<reference evidence="15 16" key="1">
    <citation type="journal article" date="2011" name="J. Gen. Appl. Microbiol.">
        <title>Draft genome sequencing of the enigmatic yeast Saitoella complicata.</title>
        <authorList>
            <person name="Nishida H."/>
            <person name="Hamamoto M."/>
            <person name="Sugiyama J."/>
        </authorList>
    </citation>
    <scope>NUCLEOTIDE SEQUENCE [LARGE SCALE GENOMIC DNA]</scope>
    <source>
        <strain evidence="15 16">NRRL Y-17804</strain>
    </source>
</reference>
<dbReference type="InterPro" id="IPR016035">
    <property type="entry name" value="Acyl_Trfase/lysoPLipase"/>
</dbReference>
<evidence type="ECO:0000256" key="1">
    <source>
        <dbReference type="ARBA" id="ARBA00000085"/>
    </source>
</evidence>
<dbReference type="Pfam" id="PF25503">
    <property type="entry name" value="TPR_CHK1"/>
    <property type="match status" value="1"/>
</dbReference>
<dbReference type="Proteomes" id="UP000033140">
    <property type="component" value="Unassembled WGS sequence"/>
</dbReference>
<dbReference type="PANTHER" id="PTHR45339">
    <property type="entry name" value="HYBRID SIGNAL TRANSDUCTION HISTIDINE KINASE J"/>
    <property type="match status" value="1"/>
</dbReference>
<dbReference type="InterPro" id="IPR029016">
    <property type="entry name" value="GAF-like_dom_sf"/>
</dbReference>
<dbReference type="PROSITE" id="PS50109">
    <property type="entry name" value="HIS_KIN"/>
    <property type="match status" value="1"/>
</dbReference>
<dbReference type="InterPro" id="IPR001789">
    <property type="entry name" value="Sig_transdc_resp-reg_receiver"/>
</dbReference>
<dbReference type="EMBL" id="BACD03000034">
    <property type="protein sequence ID" value="GAO50577.1"/>
    <property type="molecule type" value="Genomic_DNA"/>
</dbReference>
<dbReference type="Pfam" id="PF00512">
    <property type="entry name" value="HisKA"/>
    <property type="match status" value="1"/>
</dbReference>
<dbReference type="FunFam" id="3.30.565.10:FF:000010">
    <property type="entry name" value="Sensor histidine kinase RcsC"/>
    <property type="match status" value="1"/>
</dbReference>
<keyword evidence="6" id="KW-0418">Kinase</keyword>
<dbReference type="InterPro" id="IPR003018">
    <property type="entry name" value="GAF"/>
</dbReference>
<feature type="domain" description="Protein kinase" evidence="12">
    <location>
        <begin position="64"/>
        <end position="353"/>
    </location>
</feature>
<dbReference type="PROSITE" id="PS50011">
    <property type="entry name" value="PROTEIN_KINASE_DOM"/>
    <property type="match status" value="2"/>
</dbReference>
<keyword evidence="3 9" id="KW-0597">Phosphoprotein</keyword>
<dbReference type="SUPFAM" id="SSF52151">
    <property type="entry name" value="FabD/lysophospholipase-like"/>
    <property type="match status" value="1"/>
</dbReference>
<dbReference type="FunFam" id="1.10.287.130:FF:000002">
    <property type="entry name" value="Two-component osmosensing histidine kinase"/>
    <property type="match status" value="1"/>
</dbReference>
<feature type="binding site" evidence="10">
    <location>
        <position position="2602"/>
    </location>
    <ligand>
        <name>ATP</name>
        <dbReference type="ChEBI" id="CHEBI:30616"/>
    </ligand>
</feature>
<dbReference type="SUPFAM" id="SSF55781">
    <property type="entry name" value="GAF domain-like"/>
    <property type="match status" value="1"/>
</dbReference>
<dbReference type="CDD" id="cd14134">
    <property type="entry name" value="PKc_CLK"/>
    <property type="match status" value="1"/>
</dbReference>
<dbReference type="PRINTS" id="PR00344">
    <property type="entry name" value="BCTRLSENSOR"/>
</dbReference>
<evidence type="ECO:0000259" key="13">
    <source>
        <dbReference type="PROSITE" id="PS50109"/>
    </source>
</evidence>
<dbReference type="InterPro" id="IPR004358">
    <property type="entry name" value="Sig_transdc_His_kin-like_C"/>
</dbReference>
<dbReference type="InterPro" id="IPR017441">
    <property type="entry name" value="Protein_kinase_ATP_BS"/>
</dbReference>
<dbReference type="SUPFAM" id="SSF52540">
    <property type="entry name" value="P-loop containing nucleoside triphosphate hydrolases"/>
    <property type="match status" value="1"/>
</dbReference>
<dbReference type="SUPFAM" id="SSF47384">
    <property type="entry name" value="Homodimeric domain of signal transducing histidine kinase"/>
    <property type="match status" value="1"/>
</dbReference>
<comment type="catalytic activity">
    <reaction evidence="1">
        <text>ATP + protein L-histidine = ADP + protein N-phospho-L-histidine.</text>
        <dbReference type="EC" id="2.7.13.3"/>
    </reaction>
</comment>
<evidence type="ECO:0000313" key="15">
    <source>
        <dbReference type="EMBL" id="GAO50577.1"/>
    </source>
</evidence>
<evidence type="ECO:0000256" key="9">
    <source>
        <dbReference type="PROSITE-ProRule" id="PRU00169"/>
    </source>
</evidence>
<dbReference type="SMART" id="SM00827">
    <property type="entry name" value="PKS_AT"/>
    <property type="match status" value="1"/>
</dbReference>
<reference evidence="15 16" key="2">
    <citation type="journal article" date="2014" name="J. Gen. Appl. Microbiol.">
        <title>The early diverging ascomycetous budding yeast Saitoella complicata has three histone deacetylases belonging to the Clr6, Hos2, and Rpd3 lineages.</title>
        <authorList>
            <person name="Nishida H."/>
            <person name="Matsumoto T."/>
            <person name="Kondo S."/>
            <person name="Hamamoto M."/>
            <person name="Yoshikawa H."/>
        </authorList>
    </citation>
    <scope>NUCLEOTIDE SEQUENCE [LARGE SCALE GENOMIC DNA]</scope>
    <source>
        <strain evidence="15 16">NRRL Y-17804</strain>
    </source>
</reference>
<keyword evidence="7 10" id="KW-0067">ATP-binding</keyword>
<dbReference type="Gene3D" id="3.30.450.40">
    <property type="match status" value="1"/>
</dbReference>
<sequence>MRESIGLRNPHTVEGSYGLLLDPRVERETMSSDGGSVKTIATSPVTSNTPVSLPHDIVTYIAGYTNLRLINCVGYIQTFVAFSVSRSQTEFLKVCPCSHLESLARLRQEWRLWADFSETDLPNCLKPFTWEYVGQDGGMMLIYKCEDMKTLREVHISEQPYITEGSGIEPLSLEPNLTPRELSKETIPALLKVADDLCSALIAAHTLKITHGSITAQNIIIKPDGHARLAGWDSYSRLEREDAPSIGLRQSSLPLPYLAPECTGRMNRSVDSRADFYAVGAVLYEACLGFPPFRSRDSLEIIHQHIAAPVIPPHELNPDIPPELSDVILKLLSKNAEDRYQTASGLKSDLALLLQSLSTNSPLIDFRAGLTDQASQFNVSEKLYGREKDLEKLNDCYERVRKNGGTCVVIVSGYSGVGKSRLVNEMQRPVVANRSHFLTGKFDQYKRGMPFFSLIQALQDLIRQVLSESTRSLERWRKEVLRAIDTDASVLVDVIPEVALLLGPNYAIEPMTALGPAERESRFKAVFQKFIGVFTRKGLVLFLDDLQWSSPGELALISSIAASVAESKNRCLLIIGAYRDNEVDSDHHLYGALRLMKDAGTQLVELTLGPLGMDSVRSVIGETLRRQSPDDREMQTLTELVFAKTKGNAFFVNQLLKSLHRQGHISFDFQSSMWKFNLASIEAEDLPPTVVDLLVMQMLNLSLETQEVLKLAACIGTNRFQLSVLALVSERSLEDTAKDLWGALENGLVMPTSSSYKIPGAMGTWLDDSLKAEQNSLKVLTTSDRRSSISPIPNVSPPSGTAPDGSAAITYRFLHDRVQQAAYSLIDAKERPAVHRMIGKRMLQCFSEEQVEAFIYEIVNQLNADLDSLSDEDRTELINLNLRAGMKAGKATAFDASLQYIRTAHSLLKPTSWDDQYDMTLETHMALADALYSSAAYEEAIALCDIATERGRTATDKAKGIISKINCQMGQGELLGSIQSGLQGLAFLEYHIPIDPEAAAEQARNLRPQIMLSPEEIQAMGEARKLSDERLLLVQEILAMIVLPVYMGKPDLLECVCYTSLVISREHGMSTHSAYPLLMAACVLCEFGGDDLVRSYAYGKLSVTLVESEPMVPSIAPAIYEVFAGHISIFHEPLSEALRNFQLCVSTSFTTYDLAYAGFAAVEIPVFSALAGGNLEQAHNNLLAAAPLVRKLKSKLALLWMNIPLQGILNLRGLNSNPDLASLQGEALGGADEIAAVEQCESQSHAYVYYLWRMILAVQFEKTELALEVGEKCEELASSVMGSYYKVMYEFLAISIYLDLEDLSEVQARRLAQYVQRVREFAVTSAGVFQHKLFFLDAELSKCSGKDLQTLDLFDQAISAATSSNSIADAAWYNERAAKWLRPISKHRSTQYIREAYRLYTIWGANAKADYLATTWSDDFSTSVGFSLLSQGQLVMTPTSEKTAFASLDRMVLGQVSEGGRQMSDHSPTIHFEPFSSKTSLPASSPPANTKHVADVMRRRRPSLQDRSTSSQSGGHMGSLFTEQVYVSSDFSGAQEDIDTTSTSSRTKDDQTSSMGSELDLRTVLKASLVISEGVRLEDVILTLMKSVLQTAGADYGVLALIDVDGQLYIETKGLLTDVTIVDHELASTRTDVCPFSMLNFTGRIGETLVRERANDVKFDSTWGRDSYFHANRAKSVLCMPIQSQLKPMGVLYLENRHASNAFTSQRLEVLNLLCTQAAVTIEKARLYRSMELAKKAAEEATVQKSVFLANMSHEIRTPFNAVIGASIFLLDSPLSTTQRDYVETIHNSATLTLNIIDGILDWSKIEQGKIELEREPFSLRDCVESALQVIAEPASNKGLDIGYITDGEYVPDTIIGDMTRFRQVILNLLGNAVKFTHQGTIVIRIGAEELPSDPQGQRYRLKVTVQDTGIGIPESAFARLFQSFSQVDSSTTRKYGGSGLGLAISKRLVNLMGGTIWVESKERQGTSFHFTALFHVGKQQENLVVQGVAPSSNGCLIIHPSPTSPEILSSTLRSIGLRPNVVKDVNGAVRAIGDHPPRHFSVAFIALNEPQEIKDTASSLKKADPALEVILLASVGAPIPDDFHKLNISDYLVKPVRRSRLIKAVQGVLSTPSPTKRSSSAPATMASSGVNKPAVKGLLSDEHPLRILLAEDNPINTKVALQHLKRFGYAADHARDGLEAVEACERLAKDGQMYDVVLMDVQMPRLDGYESTAEILRKWPEPWRQPTIVAMTANAMSSDKEKCLKAGMKDHIPKPILPKRLAAALQSVVPLSQKVRRSSESTSETTSERSDTPDLHAVETTVQLPEHPYIPQKHCRLLYSRDHPVIQVLPRTAPFGTDTQIGSIIEFTFKLHGSTLITCKPLLSAYTTGLVLSPSEQLIHILNQFGDPQRSKRRRESPVNWDLFYGGNNPADVIVIDDTPPPQAPRNGYTDREDPRYPTSKRRRATEQRSQQQYRQPVYDDHAYLQSAQNAYYRQPVGYLAPVAPVYPAAYYNGGTAAYYPAYVAAPVYAPQPQPPAPKRQRRTVQYTPSTPAKITDVYVRPINEPVTSNTLITDTEGHYIPVAQASLTTRYKIMNILGQGTFGKVVKCWDRTHQKYVAIKVIRAVQKYRDASKVELRVLKTLRERDPDNLHRCIHLRDCFDFRNHICIVTDLLGISVFDFLKLNSFIPFPPSHIQLFGKQLVDAVNFLHSLGLIHTDLKPENILLVNSEYREVQYQAKRGSAYKTRKILLNTEIRLIDFGSATFDDEYHSNVVSTRHYRAPEIIFGTGWSYACDMWSIGCILVEFHTGEALFQTHDNLEHLAMMEQICGKVPSRVKDKVQRSKDGSKFFGRDGKLDYPNDDTTRQSRKYVKAVKPLDHIIPPKTSLNQRFLDLLDRIFDYDTTTRIPAAEALKHAYFYTPVPEGERAPSSPVPHPFCTIMRSALASLKLSFNAHHDHIHRLLTTATTTTTTTKPLTVLFPGQGSLSPHLLAPLLSTFRIARETLSEASELLSTDLTHYITSPPSSSTPLKGPLGTHIAQPLIFASSVAILRVLETEFGLDVKKAKYVMGHSLGEYAALTAAGVLKYEEAVKIVGYRGLVMQAASMSNPGGMFAVSCPADHMGRLERFAESIGDVGIANHNSKTQVIIAGSRDGLEKAKSEISRAARVGFGSEGEGARRVAVRMTDLEVSGAFHSMLMAEAARDLKQYIDGFGISLGQDARLDELKPVVISNVTAKPHETRNLLIEHLYNHLTRPVRWRQSIEYILDANARSSESQPLPEPEPMRFLSIGPGDTLATLLAKDLAQGVGRTALGTGAWKEGVIRSVSGAGEWEEVEREGVREAVDFAMGREE</sequence>
<dbReference type="Pfam" id="PF00698">
    <property type="entry name" value="Acyl_transf_1"/>
    <property type="match status" value="1"/>
</dbReference>
<dbReference type="InterPro" id="IPR001227">
    <property type="entry name" value="Ac_transferase_dom_sf"/>
</dbReference>
<dbReference type="Gene3D" id="3.40.50.300">
    <property type="entry name" value="P-loop containing nucleotide triphosphate hydrolases"/>
    <property type="match status" value="1"/>
</dbReference>
<comment type="caution">
    <text evidence="15">The sequence shown here is derived from an EMBL/GenBank/DDBJ whole genome shotgun (WGS) entry which is preliminary data.</text>
</comment>